<dbReference type="EMBL" id="SJPO01000011">
    <property type="protein sequence ID" value="TWT72699.1"/>
    <property type="molecule type" value="Genomic_DNA"/>
</dbReference>
<keyword evidence="3" id="KW-1185">Reference proteome</keyword>
<sequence>MKSAIVGILVGIGVVLFVLSLVWTQIFTGESRWTPEKADQWAEVKDRLHNLSFIVNSPEPPRRHASREEAQAEYDKVKAMANQLRSEFENAYDGPRTTATVLKWSGVGVLVLGIGLQFAWKDQG</sequence>
<dbReference type="Proteomes" id="UP000318478">
    <property type="component" value="Unassembled WGS sequence"/>
</dbReference>
<dbReference type="RefSeq" id="WP_146590216.1">
    <property type="nucleotide sequence ID" value="NZ_SJPO01000011.1"/>
</dbReference>
<feature type="transmembrane region" description="Helical" evidence="1">
    <location>
        <begin position="101"/>
        <end position="120"/>
    </location>
</feature>
<dbReference type="AlphaFoldDB" id="A0A5C5YCM6"/>
<accession>A0A5C5YCM6</accession>
<evidence type="ECO:0000313" key="2">
    <source>
        <dbReference type="EMBL" id="TWT72699.1"/>
    </source>
</evidence>
<comment type="caution">
    <text evidence="2">The sequence shown here is derived from an EMBL/GenBank/DDBJ whole genome shotgun (WGS) entry which is preliminary data.</text>
</comment>
<reference evidence="2 3" key="1">
    <citation type="submission" date="2019-02" db="EMBL/GenBank/DDBJ databases">
        <title>Deep-cultivation of Planctomycetes and their phenomic and genomic characterization uncovers novel biology.</title>
        <authorList>
            <person name="Wiegand S."/>
            <person name="Jogler M."/>
            <person name="Boedeker C."/>
            <person name="Pinto D."/>
            <person name="Vollmers J."/>
            <person name="Rivas-Marin E."/>
            <person name="Kohn T."/>
            <person name="Peeters S.H."/>
            <person name="Heuer A."/>
            <person name="Rast P."/>
            <person name="Oberbeckmann S."/>
            <person name="Bunk B."/>
            <person name="Jeske O."/>
            <person name="Meyerdierks A."/>
            <person name="Storesund J.E."/>
            <person name="Kallscheuer N."/>
            <person name="Luecker S."/>
            <person name="Lage O.M."/>
            <person name="Pohl T."/>
            <person name="Merkel B.J."/>
            <person name="Hornburger P."/>
            <person name="Mueller R.-W."/>
            <person name="Bruemmer F."/>
            <person name="Labrenz M."/>
            <person name="Spormann A.M."/>
            <person name="Op Den Camp H."/>
            <person name="Overmann J."/>
            <person name="Amann R."/>
            <person name="Jetten M.S.M."/>
            <person name="Mascher T."/>
            <person name="Medema M.H."/>
            <person name="Devos D.P."/>
            <person name="Kaster A.-K."/>
            <person name="Ovreas L."/>
            <person name="Rohde M."/>
            <person name="Galperin M.Y."/>
            <person name="Jogler C."/>
        </authorList>
    </citation>
    <scope>NUCLEOTIDE SEQUENCE [LARGE SCALE GENOMIC DNA]</scope>
    <source>
        <strain evidence="2 3">Pla123a</strain>
    </source>
</reference>
<organism evidence="2 3">
    <name type="scientific">Posidoniimonas polymericola</name>
    <dbReference type="NCBI Taxonomy" id="2528002"/>
    <lineage>
        <taxon>Bacteria</taxon>
        <taxon>Pseudomonadati</taxon>
        <taxon>Planctomycetota</taxon>
        <taxon>Planctomycetia</taxon>
        <taxon>Pirellulales</taxon>
        <taxon>Lacipirellulaceae</taxon>
        <taxon>Posidoniimonas</taxon>
    </lineage>
</organism>
<evidence type="ECO:0000313" key="3">
    <source>
        <dbReference type="Proteomes" id="UP000318478"/>
    </source>
</evidence>
<keyword evidence="1" id="KW-1133">Transmembrane helix</keyword>
<name>A0A5C5YCM6_9BACT</name>
<gene>
    <name evidence="2" type="ORF">Pla123a_39980</name>
</gene>
<keyword evidence="1" id="KW-0812">Transmembrane</keyword>
<evidence type="ECO:0000256" key="1">
    <source>
        <dbReference type="SAM" id="Phobius"/>
    </source>
</evidence>
<protein>
    <submittedName>
        <fullName evidence="2">Uncharacterized protein</fullName>
    </submittedName>
</protein>
<proteinExistence type="predicted"/>
<keyword evidence="1" id="KW-0472">Membrane</keyword>
<dbReference type="OrthoDB" id="285204at2"/>